<sequence length="421" mass="46635">MMHKLKNVTSVFIFISMTLLFSRCQTEEIESNNESLITANAKKWFEKSETSLDVLKYTKLIDWNNAVVINEEGRKAVEVPLVLLNNTSTNVVEDKDYKSYMRLLFIEDEEGIFKVFDIDYTTKDIDFDNNSKEFNLYKTGTKYSGYITVQSAKNKVVYSGKFEKGEQVSLHNLDQGKNTTNRTVCTYYVTVGPYTKCSNWMWVPDYGPGSLPPGYMPGISGPMYVTWSDDILLNAPQEAKKIANRQDYFKNFNLNSEGTLHVYVDQPIANKSDAYDGMVNPEVGHTFLAIEQNGIVRVIGYYPSNGVNPFTSPGSSPAYLNDSGHSYDVRISKTLTASQLSEVISKITNYSGQYNLNTNNCSDFAQQIAATGGLKLPNTDGSWPGGGGTNPGNLGQDIRNMALPSGASIKTTGGIALSNSK</sequence>
<evidence type="ECO:0008006" key="3">
    <source>
        <dbReference type="Google" id="ProtNLM"/>
    </source>
</evidence>
<organism evidence="1 2">
    <name type="scientific">Flavobacterium lipolyticum</name>
    <dbReference type="NCBI Taxonomy" id="2893754"/>
    <lineage>
        <taxon>Bacteria</taxon>
        <taxon>Pseudomonadati</taxon>
        <taxon>Bacteroidota</taxon>
        <taxon>Flavobacteriia</taxon>
        <taxon>Flavobacteriales</taxon>
        <taxon>Flavobacteriaceae</taxon>
        <taxon>Flavobacterium</taxon>
    </lineage>
</organism>
<accession>A0ABS8M1K1</accession>
<comment type="caution">
    <text evidence="1">The sequence shown here is derived from an EMBL/GenBank/DDBJ whole genome shotgun (WGS) entry which is preliminary data.</text>
</comment>
<protein>
    <recommendedName>
        <fullName evidence="3">DUF4105 domain-containing protein</fullName>
    </recommendedName>
</protein>
<evidence type="ECO:0000313" key="2">
    <source>
        <dbReference type="Proteomes" id="UP001430700"/>
    </source>
</evidence>
<dbReference type="RefSeq" id="WP_202702193.1">
    <property type="nucleotide sequence ID" value="NZ_JAJJMN010000001.1"/>
</dbReference>
<dbReference type="EMBL" id="JAJJMN010000001">
    <property type="protein sequence ID" value="MCC9018719.1"/>
    <property type="molecule type" value="Genomic_DNA"/>
</dbReference>
<keyword evidence="2" id="KW-1185">Reference proteome</keyword>
<proteinExistence type="predicted"/>
<gene>
    <name evidence="1" type="ORF">LNQ34_13135</name>
</gene>
<name>A0ABS8M1K1_9FLAO</name>
<dbReference type="Proteomes" id="UP001430700">
    <property type="component" value="Unassembled WGS sequence"/>
</dbReference>
<reference evidence="1" key="1">
    <citation type="submission" date="2021-11" db="EMBL/GenBank/DDBJ databases">
        <title>Description of novel Flavobacterium species.</title>
        <authorList>
            <person name="Saticioglu I.B."/>
            <person name="Ay H."/>
            <person name="Altun S."/>
            <person name="Duman M."/>
        </authorList>
    </citation>
    <scope>NUCLEOTIDE SEQUENCE</scope>
    <source>
        <strain evidence="1">F-126</strain>
    </source>
</reference>
<evidence type="ECO:0000313" key="1">
    <source>
        <dbReference type="EMBL" id="MCC9018719.1"/>
    </source>
</evidence>